<dbReference type="SUPFAM" id="SSF55729">
    <property type="entry name" value="Acyl-CoA N-acyltransferases (Nat)"/>
    <property type="match status" value="1"/>
</dbReference>
<dbReference type="GO" id="GO:0016747">
    <property type="term" value="F:acyltransferase activity, transferring groups other than amino-acyl groups"/>
    <property type="evidence" value="ECO:0007669"/>
    <property type="project" value="InterPro"/>
</dbReference>
<dbReference type="CDD" id="cd04301">
    <property type="entry name" value="NAT_SF"/>
    <property type="match status" value="1"/>
</dbReference>
<name>A0A6A5VAS1_9PLEO</name>
<feature type="domain" description="N-acetyltransferase" evidence="1">
    <location>
        <begin position="82"/>
        <end position="224"/>
    </location>
</feature>
<dbReference type="Proteomes" id="UP000800036">
    <property type="component" value="Unassembled WGS sequence"/>
</dbReference>
<dbReference type="EMBL" id="ML976678">
    <property type="protein sequence ID" value="KAF1973898.1"/>
    <property type="molecule type" value="Genomic_DNA"/>
</dbReference>
<gene>
    <name evidence="2" type="ORF">BU23DRAFT_553878</name>
</gene>
<organism evidence="2 3">
    <name type="scientific">Bimuria novae-zelandiae CBS 107.79</name>
    <dbReference type="NCBI Taxonomy" id="1447943"/>
    <lineage>
        <taxon>Eukaryota</taxon>
        <taxon>Fungi</taxon>
        <taxon>Dikarya</taxon>
        <taxon>Ascomycota</taxon>
        <taxon>Pezizomycotina</taxon>
        <taxon>Dothideomycetes</taxon>
        <taxon>Pleosporomycetidae</taxon>
        <taxon>Pleosporales</taxon>
        <taxon>Massarineae</taxon>
        <taxon>Didymosphaeriaceae</taxon>
        <taxon>Bimuria</taxon>
    </lineage>
</organism>
<dbReference type="OrthoDB" id="2115692at2759"/>
<sequence>MRVRSLTRDDLPAVADIAFHAFEKDEFFGWLNPGRDKYPDDLRRSQKILMRRRLVTPGQYGYVAETEEGDEDWTGKSEILGFAFYSRSVGDEAAKRWRADTLFNKFERKLLAWEEWYHDKFLNRALDAERLAEYIRMEPWNYFVPINPRWHLGLLCVSPKHQRRGIGSLLLKQGQKLATDEKLPLTLESSVVGRKLYLKSGFKNVGEAKLCEEFADVLMVWEPAGMEGAWLEEIESETSKMKGGEQSMSNLGKS</sequence>
<reference evidence="2" key="1">
    <citation type="journal article" date="2020" name="Stud. Mycol.">
        <title>101 Dothideomycetes genomes: a test case for predicting lifestyles and emergence of pathogens.</title>
        <authorList>
            <person name="Haridas S."/>
            <person name="Albert R."/>
            <person name="Binder M."/>
            <person name="Bloem J."/>
            <person name="Labutti K."/>
            <person name="Salamov A."/>
            <person name="Andreopoulos B."/>
            <person name="Baker S."/>
            <person name="Barry K."/>
            <person name="Bills G."/>
            <person name="Bluhm B."/>
            <person name="Cannon C."/>
            <person name="Castanera R."/>
            <person name="Culley D."/>
            <person name="Daum C."/>
            <person name="Ezra D."/>
            <person name="Gonzalez J."/>
            <person name="Henrissat B."/>
            <person name="Kuo A."/>
            <person name="Liang C."/>
            <person name="Lipzen A."/>
            <person name="Lutzoni F."/>
            <person name="Magnuson J."/>
            <person name="Mondo S."/>
            <person name="Nolan M."/>
            <person name="Ohm R."/>
            <person name="Pangilinan J."/>
            <person name="Park H.-J."/>
            <person name="Ramirez L."/>
            <person name="Alfaro M."/>
            <person name="Sun H."/>
            <person name="Tritt A."/>
            <person name="Yoshinaga Y."/>
            <person name="Zwiers L.-H."/>
            <person name="Turgeon B."/>
            <person name="Goodwin S."/>
            <person name="Spatafora J."/>
            <person name="Crous P."/>
            <person name="Grigoriev I."/>
        </authorList>
    </citation>
    <scope>NUCLEOTIDE SEQUENCE</scope>
    <source>
        <strain evidence="2">CBS 107.79</strain>
    </source>
</reference>
<dbReference type="Pfam" id="PF13673">
    <property type="entry name" value="Acetyltransf_10"/>
    <property type="match status" value="1"/>
</dbReference>
<accession>A0A6A5VAS1</accession>
<dbReference type="InterPro" id="IPR000182">
    <property type="entry name" value="GNAT_dom"/>
</dbReference>
<keyword evidence="3" id="KW-1185">Reference proteome</keyword>
<keyword evidence="2" id="KW-0808">Transferase</keyword>
<dbReference type="PANTHER" id="PTHR42791">
    <property type="entry name" value="GNAT FAMILY ACETYLTRANSFERASE"/>
    <property type="match status" value="1"/>
</dbReference>
<protein>
    <submittedName>
        <fullName evidence="2">Acyl-CoA N-acyltransferase</fullName>
    </submittedName>
</protein>
<dbReference type="InterPro" id="IPR052523">
    <property type="entry name" value="Trichothecene_AcTrans"/>
</dbReference>
<evidence type="ECO:0000313" key="2">
    <source>
        <dbReference type="EMBL" id="KAF1973898.1"/>
    </source>
</evidence>
<keyword evidence="2" id="KW-0012">Acyltransferase</keyword>
<proteinExistence type="predicted"/>
<dbReference type="Gene3D" id="3.40.630.30">
    <property type="match status" value="1"/>
</dbReference>
<dbReference type="PROSITE" id="PS51186">
    <property type="entry name" value="GNAT"/>
    <property type="match status" value="1"/>
</dbReference>
<dbReference type="InterPro" id="IPR016181">
    <property type="entry name" value="Acyl_CoA_acyltransferase"/>
</dbReference>
<dbReference type="PANTHER" id="PTHR42791:SF1">
    <property type="entry name" value="N-ACETYLTRANSFERASE DOMAIN-CONTAINING PROTEIN"/>
    <property type="match status" value="1"/>
</dbReference>
<evidence type="ECO:0000313" key="3">
    <source>
        <dbReference type="Proteomes" id="UP000800036"/>
    </source>
</evidence>
<dbReference type="AlphaFoldDB" id="A0A6A5VAS1"/>
<evidence type="ECO:0000259" key="1">
    <source>
        <dbReference type="PROSITE" id="PS51186"/>
    </source>
</evidence>